<gene>
    <name evidence="4" type="ORF">HCU74_03385</name>
</gene>
<dbReference type="PRINTS" id="PR00455">
    <property type="entry name" value="HTHTETR"/>
</dbReference>
<comment type="caution">
    <text evidence="4">The sequence shown here is derived from an EMBL/GenBank/DDBJ whole genome shotgun (WGS) entry which is preliminary data.</text>
</comment>
<evidence type="ECO:0000313" key="5">
    <source>
        <dbReference type="Proteomes" id="UP000765845"/>
    </source>
</evidence>
<reference evidence="4 5" key="1">
    <citation type="submission" date="2020-04" db="EMBL/GenBank/DDBJ databases">
        <authorList>
            <person name="Yoon J."/>
        </authorList>
    </citation>
    <scope>NUCLEOTIDE SEQUENCE [LARGE SCALE GENOMIC DNA]</scope>
    <source>
        <strain evidence="4 5">KMU-166</strain>
    </source>
</reference>
<dbReference type="Pfam" id="PF00440">
    <property type="entry name" value="TetR_N"/>
    <property type="match status" value="1"/>
</dbReference>
<dbReference type="PANTHER" id="PTHR43479">
    <property type="entry name" value="ACREF/ENVCD OPERON REPRESSOR-RELATED"/>
    <property type="match status" value="1"/>
</dbReference>
<dbReference type="Gene3D" id="1.10.357.10">
    <property type="entry name" value="Tetracycline Repressor, domain 2"/>
    <property type="match status" value="1"/>
</dbReference>
<dbReference type="PROSITE" id="PS50977">
    <property type="entry name" value="HTH_TETR_2"/>
    <property type="match status" value="1"/>
</dbReference>
<keyword evidence="1 2" id="KW-0238">DNA-binding</keyword>
<evidence type="ECO:0000313" key="4">
    <source>
        <dbReference type="EMBL" id="NKI16458.1"/>
    </source>
</evidence>
<organism evidence="4 5">
    <name type="scientific">Spongiibacter thalassae</name>
    <dbReference type="NCBI Taxonomy" id="2721624"/>
    <lineage>
        <taxon>Bacteria</taxon>
        <taxon>Pseudomonadati</taxon>
        <taxon>Pseudomonadota</taxon>
        <taxon>Gammaproteobacteria</taxon>
        <taxon>Cellvibrionales</taxon>
        <taxon>Spongiibacteraceae</taxon>
        <taxon>Spongiibacter</taxon>
    </lineage>
</organism>
<dbReference type="InterPro" id="IPR050624">
    <property type="entry name" value="HTH-type_Tx_Regulator"/>
</dbReference>
<feature type="domain" description="HTH tetR-type" evidence="3">
    <location>
        <begin position="29"/>
        <end position="89"/>
    </location>
</feature>
<proteinExistence type="predicted"/>
<sequence>MFNSSNREAGVAASSLTTTVARRRNKRSENTIEAILAAAEVVILESGVERVSILDVCNEAGISRGTFYRYFSSQDELLEAFSRHKRSRFHQALADAVGPYDDPDERFDAFIRYLDNYLQVGRSRKLLMVAPDYAMGWFLRIFHDSISRFQSDLTIVFDAWEERSGVVIDRELVCELIIRYILSEQLVPSSKQARKALPNRIKRLVLAFRA</sequence>
<dbReference type="InterPro" id="IPR001647">
    <property type="entry name" value="HTH_TetR"/>
</dbReference>
<dbReference type="Proteomes" id="UP000765845">
    <property type="component" value="Unassembled WGS sequence"/>
</dbReference>
<protein>
    <submittedName>
        <fullName evidence="4">TetR/AcrR family transcriptional regulator</fullName>
    </submittedName>
</protein>
<dbReference type="InterPro" id="IPR009057">
    <property type="entry name" value="Homeodomain-like_sf"/>
</dbReference>
<dbReference type="PROSITE" id="PS01081">
    <property type="entry name" value="HTH_TETR_1"/>
    <property type="match status" value="1"/>
</dbReference>
<evidence type="ECO:0000259" key="3">
    <source>
        <dbReference type="PROSITE" id="PS50977"/>
    </source>
</evidence>
<dbReference type="SUPFAM" id="SSF46689">
    <property type="entry name" value="Homeodomain-like"/>
    <property type="match status" value="1"/>
</dbReference>
<dbReference type="PANTHER" id="PTHR43479:SF11">
    <property type="entry name" value="ACREF_ENVCD OPERON REPRESSOR-RELATED"/>
    <property type="match status" value="1"/>
</dbReference>
<keyword evidence="5" id="KW-1185">Reference proteome</keyword>
<evidence type="ECO:0000256" key="2">
    <source>
        <dbReference type="PROSITE-ProRule" id="PRU00335"/>
    </source>
</evidence>
<evidence type="ECO:0000256" key="1">
    <source>
        <dbReference type="ARBA" id="ARBA00023125"/>
    </source>
</evidence>
<dbReference type="InterPro" id="IPR023772">
    <property type="entry name" value="DNA-bd_HTH_TetR-type_CS"/>
</dbReference>
<dbReference type="EMBL" id="JAAWWK010000001">
    <property type="protein sequence ID" value="NKI16458.1"/>
    <property type="molecule type" value="Genomic_DNA"/>
</dbReference>
<accession>A0ABX1GDA3</accession>
<name>A0ABX1GDA3_9GAMM</name>
<feature type="DNA-binding region" description="H-T-H motif" evidence="2">
    <location>
        <begin position="52"/>
        <end position="71"/>
    </location>
</feature>